<name>A0A2J6QJW9_9HELO</name>
<protein>
    <submittedName>
        <fullName evidence="3">N-carbamoyl-D-amino acid hydrolase</fullName>
    </submittedName>
</protein>
<dbReference type="Pfam" id="PF00795">
    <property type="entry name" value="CN_hydrolase"/>
    <property type="match status" value="1"/>
</dbReference>
<feature type="domain" description="CN hydrolase" evidence="2">
    <location>
        <begin position="5"/>
        <end position="307"/>
    </location>
</feature>
<dbReference type="Gene3D" id="3.60.110.10">
    <property type="entry name" value="Carbon-nitrogen hydrolase"/>
    <property type="match status" value="1"/>
</dbReference>
<keyword evidence="1 3" id="KW-0378">Hydrolase</keyword>
<organism evidence="3 4">
    <name type="scientific">Hyaloscypha hepaticicola</name>
    <dbReference type="NCBI Taxonomy" id="2082293"/>
    <lineage>
        <taxon>Eukaryota</taxon>
        <taxon>Fungi</taxon>
        <taxon>Dikarya</taxon>
        <taxon>Ascomycota</taxon>
        <taxon>Pezizomycotina</taxon>
        <taxon>Leotiomycetes</taxon>
        <taxon>Helotiales</taxon>
        <taxon>Hyaloscyphaceae</taxon>
        <taxon>Hyaloscypha</taxon>
    </lineage>
</organism>
<dbReference type="STRING" id="1745343.A0A2J6QJW9"/>
<dbReference type="PANTHER" id="PTHR43674:SF12">
    <property type="entry name" value="NITRILASE C965.09-RELATED"/>
    <property type="match status" value="1"/>
</dbReference>
<evidence type="ECO:0000256" key="1">
    <source>
        <dbReference type="ARBA" id="ARBA00022801"/>
    </source>
</evidence>
<proteinExistence type="predicted"/>
<accession>A0A2J6QJW9</accession>
<dbReference type="SUPFAM" id="SSF56317">
    <property type="entry name" value="Carbon-nitrogen hydrolase"/>
    <property type="match status" value="1"/>
</dbReference>
<dbReference type="EMBL" id="KZ613467">
    <property type="protein sequence ID" value="PMD26548.1"/>
    <property type="molecule type" value="Genomic_DNA"/>
</dbReference>
<evidence type="ECO:0000313" key="4">
    <source>
        <dbReference type="Proteomes" id="UP000235672"/>
    </source>
</evidence>
<dbReference type="InterPro" id="IPR036526">
    <property type="entry name" value="C-N_Hydrolase_sf"/>
</dbReference>
<dbReference type="GO" id="GO:0016811">
    <property type="term" value="F:hydrolase activity, acting on carbon-nitrogen (but not peptide) bonds, in linear amides"/>
    <property type="evidence" value="ECO:0007669"/>
    <property type="project" value="TreeGrafter"/>
</dbReference>
<dbReference type="PANTHER" id="PTHR43674">
    <property type="entry name" value="NITRILASE C965.09-RELATED"/>
    <property type="match status" value="1"/>
</dbReference>
<dbReference type="Proteomes" id="UP000235672">
    <property type="component" value="Unassembled WGS sequence"/>
</dbReference>
<dbReference type="PROSITE" id="PS50263">
    <property type="entry name" value="CN_HYDROLASE"/>
    <property type="match status" value="1"/>
</dbReference>
<dbReference type="AlphaFoldDB" id="A0A2J6QJW9"/>
<dbReference type="OrthoDB" id="412018at2759"/>
<keyword evidence="4" id="KW-1185">Reference proteome</keyword>
<gene>
    <name evidence="3" type="ORF">NA56DRAFT_289077</name>
</gene>
<reference evidence="3 4" key="1">
    <citation type="submission" date="2016-05" db="EMBL/GenBank/DDBJ databases">
        <title>A degradative enzymes factory behind the ericoid mycorrhizal symbiosis.</title>
        <authorList>
            <consortium name="DOE Joint Genome Institute"/>
            <person name="Martino E."/>
            <person name="Morin E."/>
            <person name="Grelet G."/>
            <person name="Kuo A."/>
            <person name="Kohler A."/>
            <person name="Daghino S."/>
            <person name="Barry K."/>
            <person name="Choi C."/>
            <person name="Cichocki N."/>
            <person name="Clum A."/>
            <person name="Copeland A."/>
            <person name="Hainaut M."/>
            <person name="Haridas S."/>
            <person name="Labutti K."/>
            <person name="Lindquist E."/>
            <person name="Lipzen A."/>
            <person name="Khouja H.-R."/>
            <person name="Murat C."/>
            <person name="Ohm R."/>
            <person name="Olson A."/>
            <person name="Spatafora J."/>
            <person name="Veneault-Fourrey C."/>
            <person name="Henrissat B."/>
            <person name="Grigoriev I."/>
            <person name="Martin F."/>
            <person name="Perotto S."/>
        </authorList>
    </citation>
    <scope>NUCLEOTIDE SEQUENCE [LARGE SCALE GENOMIC DNA]</scope>
    <source>
        <strain evidence="3 4">UAMH 7357</strain>
    </source>
</reference>
<evidence type="ECO:0000313" key="3">
    <source>
        <dbReference type="EMBL" id="PMD26548.1"/>
    </source>
</evidence>
<dbReference type="InterPro" id="IPR003010">
    <property type="entry name" value="C-N_Hydrolase"/>
</dbReference>
<dbReference type="InterPro" id="IPR050345">
    <property type="entry name" value="Aliph_Amidase/BUP"/>
</dbReference>
<evidence type="ECO:0000259" key="2">
    <source>
        <dbReference type="PROSITE" id="PS50263"/>
    </source>
</evidence>
<sequence>MPRIIKVAAAQLGPVHRDSTRHDTLSRMIKLLQSASKLDSQLVLFPETALTTFFPRHLISDQQELDSYFEHADDLPGSPTTKPLFDEARKLGIDICVGYAERTAEGKGYNTSVYYSASQGKVIAKYRKIHLPGTVEPFENPDAINQLEKRYFEPGNLGFKAFRAPDLVLGAQKKGAGSPQPGQGDPIMGMMICNDRRWAEGWRCYGLQGVEIVLCGYNTAGWAPDLWGTRKPMTPQEAEDDSLFHHKLVMQGNSYMNSCFSVSAAKAGLEDGKYDLIGGSCITSPEGHVLAEAKTKDDEIVFAEIDLEDCRQGKEKTFDFDRHRRVDQYSPITLQTGIIEPELL</sequence>